<dbReference type="InterPro" id="IPR028994">
    <property type="entry name" value="Integrin_alpha_N"/>
</dbReference>
<dbReference type="Proteomes" id="UP001151081">
    <property type="component" value="Unassembled WGS sequence"/>
</dbReference>
<comment type="caution">
    <text evidence="2">The sequence shown here is derived from an EMBL/GenBank/DDBJ whole genome shotgun (WGS) entry which is preliminary data.</text>
</comment>
<keyword evidence="3" id="KW-1185">Reference proteome</keyword>
<dbReference type="InterPro" id="IPR013517">
    <property type="entry name" value="FG-GAP"/>
</dbReference>
<dbReference type="PANTHER" id="PTHR46580:SF2">
    <property type="entry name" value="MAM DOMAIN-CONTAINING PROTEIN"/>
    <property type="match status" value="1"/>
</dbReference>
<dbReference type="AlphaFoldDB" id="A0A9X4ASI6"/>
<evidence type="ECO:0000313" key="2">
    <source>
        <dbReference type="EMBL" id="MDC3981232.1"/>
    </source>
</evidence>
<name>A0A9X4ASI6_9BACT</name>
<protein>
    <submittedName>
        <fullName evidence="2">VCBS repeat-containing protein</fullName>
    </submittedName>
</protein>
<dbReference type="EMBL" id="JAGTJJ010000004">
    <property type="protein sequence ID" value="MDC3981232.1"/>
    <property type="molecule type" value="Genomic_DNA"/>
</dbReference>
<sequence length="334" mass="35494">MKSSAASMIVLGAMMAFGEVTPDGGDDGWKIVMAADFNFDGMADVLWNDTHDNLFSVWLMEGTVPRAPGPVIAGPPGDGWSVKAAGDFNQDGMADVLWINTNRNRFAIWLMNGASVLAPGPEILGPAGDDWTLASVSDFNFDGRADVVFHQAKTNLFSVWLMNGATVLARGPALHGPIGDEWSVSMTADFNGDRLDDIVWIDVTNQRMAIWLMNGTTLLARGPSVSGLLGSGWSLVRSAGDVNFDGMADLLWTKDQPSLFTVWRMGGTSLLGQGPLVAGPEDDGWSIATIGDLNGDGTVDLVWQAQNPPRMAAWVMRGTSVAMAGPVIQGPNAP</sequence>
<keyword evidence="1" id="KW-0732">Signal</keyword>
<dbReference type="PANTHER" id="PTHR46580">
    <property type="entry name" value="SENSOR KINASE-RELATED"/>
    <property type="match status" value="1"/>
</dbReference>
<dbReference type="RefSeq" id="WP_272419963.1">
    <property type="nucleotide sequence ID" value="NZ_JAGTJJ010000004.1"/>
</dbReference>
<dbReference type="SUPFAM" id="SSF69318">
    <property type="entry name" value="Integrin alpha N-terminal domain"/>
    <property type="match status" value="2"/>
</dbReference>
<evidence type="ECO:0000256" key="1">
    <source>
        <dbReference type="ARBA" id="ARBA00022729"/>
    </source>
</evidence>
<proteinExistence type="predicted"/>
<dbReference type="Pfam" id="PF13517">
    <property type="entry name" value="FG-GAP_3"/>
    <property type="match status" value="2"/>
</dbReference>
<evidence type="ECO:0000313" key="3">
    <source>
        <dbReference type="Proteomes" id="UP001151081"/>
    </source>
</evidence>
<accession>A0A9X4ASI6</accession>
<organism evidence="2 3">
    <name type="scientific">Polyangium jinanense</name>
    <dbReference type="NCBI Taxonomy" id="2829994"/>
    <lineage>
        <taxon>Bacteria</taxon>
        <taxon>Pseudomonadati</taxon>
        <taxon>Myxococcota</taxon>
        <taxon>Polyangia</taxon>
        <taxon>Polyangiales</taxon>
        <taxon>Polyangiaceae</taxon>
        <taxon>Polyangium</taxon>
    </lineage>
</organism>
<reference evidence="2 3" key="1">
    <citation type="submission" date="2021-04" db="EMBL/GenBank/DDBJ databases">
        <title>Genome analysis of Polyangium sp.</title>
        <authorList>
            <person name="Li Y."/>
            <person name="Wang J."/>
        </authorList>
    </citation>
    <scope>NUCLEOTIDE SEQUENCE [LARGE SCALE GENOMIC DNA]</scope>
    <source>
        <strain evidence="2 3">SDU14</strain>
    </source>
</reference>
<gene>
    <name evidence="2" type="ORF">KEG57_12030</name>
</gene>
<dbReference type="Gene3D" id="2.130.10.130">
    <property type="entry name" value="Integrin alpha, N-terminal"/>
    <property type="match status" value="2"/>
</dbReference>